<evidence type="ECO:0000256" key="4">
    <source>
        <dbReference type="ARBA" id="ARBA00023239"/>
    </source>
</evidence>
<accession>A0A9X3NEU7</accession>
<organism evidence="6 7">
    <name type="scientific">Solirubrobacter phytolaccae</name>
    <dbReference type="NCBI Taxonomy" id="1404360"/>
    <lineage>
        <taxon>Bacteria</taxon>
        <taxon>Bacillati</taxon>
        <taxon>Actinomycetota</taxon>
        <taxon>Thermoleophilia</taxon>
        <taxon>Solirubrobacterales</taxon>
        <taxon>Solirubrobacteraceae</taxon>
        <taxon>Solirubrobacter</taxon>
    </lineage>
</organism>
<reference evidence="6" key="1">
    <citation type="submission" date="2022-10" db="EMBL/GenBank/DDBJ databases">
        <title>The WGS of Solirubrobacter phytolaccae KCTC 29190.</title>
        <authorList>
            <person name="Jiang Z."/>
        </authorList>
    </citation>
    <scope>NUCLEOTIDE SEQUENCE</scope>
    <source>
        <strain evidence="6">KCTC 29190</strain>
    </source>
</reference>
<keyword evidence="7" id="KW-1185">Reference proteome</keyword>
<dbReference type="EMBL" id="JAPDDP010000058">
    <property type="protein sequence ID" value="MDA0183667.1"/>
    <property type="molecule type" value="Genomic_DNA"/>
</dbReference>
<evidence type="ECO:0000313" key="7">
    <source>
        <dbReference type="Proteomes" id="UP001147653"/>
    </source>
</evidence>
<dbReference type="Gene3D" id="3.20.20.70">
    <property type="entry name" value="Aldolase class I"/>
    <property type="match status" value="1"/>
</dbReference>
<dbReference type="AlphaFoldDB" id="A0A9X3NEU7"/>
<evidence type="ECO:0008006" key="8">
    <source>
        <dbReference type="Google" id="ProtNLM"/>
    </source>
</evidence>
<protein>
    <recommendedName>
        <fullName evidence="8">Bifunctional 4-hydroxy-2-oxoglutarate aldolase/2-dehydro-3-deoxy-phosphogluconate aldolase</fullName>
    </recommendedName>
</protein>
<comment type="caution">
    <text evidence="6">The sequence shown here is derived from an EMBL/GenBank/DDBJ whole genome shotgun (WGS) entry which is preliminary data.</text>
</comment>
<dbReference type="GO" id="GO:0016829">
    <property type="term" value="F:lyase activity"/>
    <property type="evidence" value="ECO:0007669"/>
    <property type="project" value="UniProtKB-KW"/>
</dbReference>
<evidence type="ECO:0000256" key="2">
    <source>
        <dbReference type="ARBA" id="ARBA00006906"/>
    </source>
</evidence>
<dbReference type="Proteomes" id="UP001147653">
    <property type="component" value="Unassembled WGS sequence"/>
</dbReference>
<keyword evidence="4" id="KW-0456">Lyase</keyword>
<sequence>MPVLTEVHVTQRLQRARVVALAAPDTPALAEHAGASLMRGGITSLELTEPVPTLIRAARRVEDLLVGAGNVRTAEQAELAARAGAHFATSPVTNTEVIWACRELQLPFFPGAATPSEVERLSLLGVSTVRVFPTMPLGGAAFVSALASVCPEIRLFPAGGIGPEALRPLLGLGSVLAVSAGGIVRGDLLRARNGERIEWMAREAARVVVRR</sequence>
<dbReference type="InterPro" id="IPR013785">
    <property type="entry name" value="Aldolase_TIM"/>
</dbReference>
<comment type="pathway">
    <text evidence="1">Carbohydrate acid metabolism.</text>
</comment>
<comment type="subunit">
    <text evidence="3">Homotrimer.</text>
</comment>
<evidence type="ECO:0000256" key="3">
    <source>
        <dbReference type="ARBA" id="ARBA00011233"/>
    </source>
</evidence>
<evidence type="ECO:0000256" key="1">
    <source>
        <dbReference type="ARBA" id="ARBA00004761"/>
    </source>
</evidence>
<dbReference type="InterPro" id="IPR000887">
    <property type="entry name" value="Aldlse_KDPG_KHG"/>
</dbReference>
<proteinExistence type="inferred from homology"/>
<dbReference type="SUPFAM" id="SSF51569">
    <property type="entry name" value="Aldolase"/>
    <property type="match status" value="1"/>
</dbReference>
<comment type="similarity">
    <text evidence="2">Belongs to the KHG/KDPG aldolase family.</text>
</comment>
<dbReference type="PANTHER" id="PTHR30246:SF1">
    <property type="entry name" value="2-DEHYDRO-3-DEOXY-6-PHOSPHOGALACTONATE ALDOLASE-RELATED"/>
    <property type="match status" value="1"/>
</dbReference>
<gene>
    <name evidence="6" type="ORF">OJ997_25385</name>
</gene>
<dbReference type="RefSeq" id="WP_270028078.1">
    <property type="nucleotide sequence ID" value="NZ_JAPDDP010000058.1"/>
</dbReference>
<evidence type="ECO:0000256" key="5">
    <source>
        <dbReference type="ARBA" id="ARBA00023277"/>
    </source>
</evidence>
<name>A0A9X3NEU7_9ACTN</name>
<evidence type="ECO:0000313" key="6">
    <source>
        <dbReference type="EMBL" id="MDA0183667.1"/>
    </source>
</evidence>
<dbReference type="CDD" id="cd00452">
    <property type="entry name" value="KDPG_aldolase"/>
    <property type="match status" value="1"/>
</dbReference>
<keyword evidence="5" id="KW-0119">Carbohydrate metabolism</keyword>
<dbReference type="PANTHER" id="PTHR30246">
    <property type="entry name" value="2-KETO-3-DEOXY-6-PHOSPHOGLUCONATE ALDOLASE"/>
    <property type="match status" value="1"/>
</dbReference>
<dbReference type="Pfam" id="PF01081">
    <property type="entry name" value="Aldolase"/>
    <property type="match status" value="1"/>
</dbReference>